<reference evidence="9 10" key="1">
    <citation type="journal article" date="2021" name="Nat. Plants">
        <title>The Taxus genome provides insights into paclitaxel biosynthesis.</title>
        <authorList>
            <person name="Xiong X."/>
            <person name="Gou J."/>
            <person name="Liao Q."/>
            <person name="Li Y."/>
            <person name="Zhou Q."/>
            <person name="Bi G."/>
            <person name="Li C."/>
            <person name="Du R."/>
            <person name="Wang X."/>
            <person name="Sun T."/>
            <person name="Guo L."/>
            <person name="Liang H."/>
            <person name="Lu P."/>
            <person name="Wu Y."/>
            <person name="Zhang Z."/>
            <person name="Ro D.K."/>
            <person name="Shang Y."/>
            <person name="Huang S."/>
            <person name="Yan J."/>
        </authorList>
    </citation>
    <scope>NUCLEOTIDE SEQUENCE [LARGE SCALE GENOMIC DNA]</scope>
    <source>
        <strain evidence="9">Ta-2019</strain>
    </source>
</reference>
<evidence type="ECO:0000256" key="4">
    <source>
        <dbReference type="ARBA" id="ARBA00022989"/>
    </source>
</evidence>
<accession>A0AA38FMZ7</accession>
<organism evidence="9 10">
    <name type="scientific">Taxus chinensis</name>
    <name type="common">Chinese yew</name>
    <name type="synonym">Taxus wallichiana var. chinensis</name>
    <dbReference type="NCBI Taxonomy" id="29808"/>
    <lineage>
        <taxon>Eukaryota</taxon>
        <taxon>Viridiplantae</taxon>
        <taxon>Streptophyta</taxon>
        <taxon>Embryophyta</taxon>
        <taxon>Tracheophyta</taxon>
        <taxon>Spermatophyta</taxon>
        <taxon>Pinopsida</taxon>
        <taxon>Pinidae</taxon>
        <taxon>Conifers II</taxon>
        <taxon>Cupressales</taxon>
        <taxon>Taxaceae</taxon>
        <taxon>Taxus</taxon>
    </lineage>
</organism>
<keyword evidence="2" id="KW-0812">Transmembrane</keyword>
<evidence type="ECO:0000256" key="6">
    <source>
        <dbReference type="PROSITE-ProRule" id="PRU00076"/>
    </source>
</evidence>
<dbReference type="PROSITE" id="PS50026">
    <property type="entry name" value="EGF_3"/>
    <property type="match status" value="1"/>
</dbReference>
<keyword evidence="4" id="KW-1133">Transmembrane helix</keyword>
<keyword evidence="3 7" id="KW-0732">Signal</keyword>
<feature type="non-terminal residue" evidence="9">
    <location>
        <position position="159"/>
    </location>
</feature>
<dbReference type="AlphaFoldDB" id="A0AA38FMZ7"/>
<feature type="non-terminal residue" evidence="9">
    <location>
        <position position="1"/>
    </location>
</feature>
<comment type="subcellular location">
    <subcellularLocation>
        <location evidence="1">Membrane</location>
        <topology evidence="1">Single-pass membrane protein</topology>
    </subcellularLocation>
</comment>
<name>A0AA38FMZ7_TAXCH</name>
<dbReference type="OMA" id="HICTLMA"/>
<evidence type="ECO:0000256" key="2">
    <source>
        <dbReference type="ARBA" id="ARBA00022692"/>
    </source>
</evidence>
<keyword evidence="6" id="KW-0245">EGF-like domain</keyword>
<dbReference type="GO" id="GO:0016020">
    <property type="term" value="C:membrane"/>
    <property type="evidence" value="ECO:0007669"/>
    <property type="project" value="UniProtKB-SubCell"/>
</dbReference>
<keyword evidence="10" id="KW-1185">Reference proteome</keyword>
<feature type="domain" description="EGF-like" evidence="8">
    <location>
        <begin position="29"/>
        <end position="67"/>
    </location>
</feature>
<evidence type="ECO:0000313" key="10">
    <source>
        <dbReference type="Proteomes" id="UP000824469"/>
    </source>
</evidence>
<evidence type="ECO:0000256" key="7">
    <source>
        <dbReference type="SAM" id="SignalP"/>
    </source>
</evidence>
<gene>
    <name evidence="9" type="ORF">KI387_011169</name>
</gene>
<comment type="caution">
    <text evidence="9">The sequence shown here is derived from an EMBL/GenBank/DDBJ whole genome shotgun (WGS) entry which is preliminary data.</text>
</comment>
<evidence type="ECO:0000256" key="5">
    <source>
        <dbReference type="ARBA" id="ARBA00023136"/>
    </source>
</evidence>
<feature type="chain" id="PRO_5041436531" description="EGF-like domain-containing protein" evidence="7">
    <location>
        <begin position="31"/>
        <end position="159"/>
    </location>
</feature>
<proteinExistence type="predicted"/>
<feature type="signal peptide" evidence="7">
    <location>
        <begin position="1"/>
        <end position="30"/>
    </location>
</feature>
<dbReference type="PANTHER" id="PTHR47974:SF9">
    <property type="entry name" value="RECEPTOR-LIKE SERINE_THREONINE-PROTEIN KINASE"/>
    <property type="match status" value="1"/>
</dbReference>
<dbReference type="Proteomes" id="UP000824469">
    <property type="component" value="Unassembled WGS sequence"/>
</dbReference>
<evidence type="ECO:0000313" key="9">
    <source>
        <dbReference type="EMBL" id="KAH9306765.1"/>
    </source>
</evidence>
<evidence type="ECO:0000259" key="8">
    <source>
        <dbReference type="PROSITE" id="PS50026"/>
    </source>
</evidence>
<protein>
    <recommendedName>
        <fullName evidence="8">EGF-like domain-containing protein</fullName>
    </recommendedName>
</protein>
<dbReference type="EMBL" id="JAHRHJ020000008">
    <property type="protein sequence ID" value="KAH9306765.1"/>
    <property type="molecule type" value="Genomic_DNA"/>
</dbReference>
<evidence type="ECO:0000256" key="3">
    <source>
        <dbReference type="ARBA" id="ARBA00022729"/>
    </source>
</evidence>
<comment type="caution">
    <text evidence="6">Lacks conserved residue(s) required for the propagation of feature annotation.</text>
</comment>
<dbReference type="InterPro" id="IPR000742">
    <property type="entry name" value="EGF"/>
</dbReference>
<keyword evidence="5" id="KW-0472">Membrane</keyword>
<evidence type="ECO:0000256" key="1">
    <source>
        <dbReference type="ARBA" id="ARBA00004167"/>
    </source>
</evidence>
<sequence>KHICTLMAATCALLRAISFGYLLLVTCVLGNRCEGYGECGLNGICLVVKNSSHCSCPPGFDFVDRADFSKGCFQTPSRQTKRCSVGSAEMRDTGHVDWWGNDYQTITPINLSACKKVCLDDCFCTVVIYAYLEGQGYCWKKTLPLRDGRASSTRTAFVK</sequence>
<dbReference type="PANTHER" id="PTHR47974">
    <property type="entry name" value="OS07G0415500 PROTEIN"/>
    <property type="match status" value="1"/>
</dbReference>